<evidence type="ECO:0000313" key="2">
    <source>
        <dbReference type="EMBL" id="EAY10066.1"/>
    </source>
</evidence>
<dbReference type="AlphaFoldDB" id="A2EBC1"/>
<accession>A2EBC1</accession>
<dbReference type="RefSeq" id="XP_001322289.1">
    <property type="nucleotide sequence ID" value="XM_001322254.1"/>
</dbReference>
<reference evidence="2" key="1">
    <citation type="submission" date="2006-10" db="EMBL/GenBank/DDBJ databases">
        <authorList>
            <person name="Amadeo P."/>
            <person name="Zhao Q."/>
            <person name="Wortman J."/>
            <person name="Fraser-Liggett C."/>
            <person name="Carlton J."/>
        </authorList>
    </citation>
    <scope>NUCLEOTIDE SEQUENCE</scope>
    <source>
        <strain evidence="2">G3</strain>
    </source>
</reference>
<reference evidence="2" key="2">
    <citation type="journal article" date="2007" name="Science">
        <title>Draft genome sequence of the sexually transmitted pathogen Trichomonas vaginalis.</title>
        <authorList>
            <person name="Carlton J.M."/>
            <person name="Hirt R.P."/>
            <person name="Silva J.C."/>
            <person name="Delcher A.L."/>
            <person name="Schatz M."/>
            <person name="Zhao Q."/>
            <person name="Wortman J.R."/>
            <person name="Bidwell S.L."/>
            <person name="Alsmark U.C.M."/>
            <person name="Besteiro S."/>
            <person name="Sicheritz-Ponten T."/>
            <person name="Noel C.J."/>
            <person name="Dacks J.B."/>
            <person name="Foster P.G."/>
            <person name="Simillion C."/>
            <person name="Van de Peer Y."/>
            <person name="Miranda-Saavedra D."/>
            <person name="Barton G.J."/>
            <person name="Westrop G.D."/>
            <person name="Mueller S."/>
            <person name="Dessi D."/>
            <person name="Fiori P.L."/>
            <person name="Ren Q."/>
            <person name="Paulsen I."/>
            <person name="Zhang H."/>
            <person name="Bastida-Corcuera F.D."/>
            <person name="Simoes-Barbosa A."/>
            <person name="Brown M.T."/>
            <person name="Hayes R.D."/>
            <person name="Mukherjee M."/>
            <person name="Okumura C.Y."/>
            <person name="Schneider R."/>
            <person name="Smith A.J."/>
            <person name="Vanacova S."/>
            <person name="Villalvazo M."/>
            <person name="Haas B.J."/>
            <person name="Pertea M."/>
            <person name="Feldblyum T.V."/>
            <person name="Utterback T.R."/>
            <person name="Shu C.L."/>
            <person name="Osoegawa K."/>
            <person name="de Jong P.J."/>
            <person name="Hrdy I."/>
            <person name="Horvathova L."/>
            <person name="Zubacova Z."/>
            <person name="Dolezal P."/>
            <person name="Malik S.B."/>
            <person name="Logsdon J.M. Jr."/>
            <person name="Henze K."/>
            <person name="Gupta A."/>
            <person name="Wang C.C."/>
            <person name="Dunne R.L."/>
            <person name="Upcroft J.A."/>
            <person name="Upcroft P."/>
            <person name="White O."/>
            <person name="Salzberg S.L."/>
            <person name="Tang P."/>
            <person name="Chiu C.-H."/>
            <person name="Lee Y.-S."/>
            <person name="Embley T.M."/>
            <person name="Coombs G.H."/>
            <person name="Mottram J.C."/>
            <person name="Tachezy J."/>
            <person name="Fraser-Liggett C.M."/>
            <person name="Johnson P.J."/>
        </authorList>
    </citation>
    <scope>NUCLEOTIDE SEQUENCE [LARGE SCALE GENOMIC DNA]</scope>
    <source>
        <strain evidence="2">G3</strain>
    </source>
</reference>
<gene>
    <name evidence="2" type="ORF">TVAG_329530</name>
</gene>
<dbReference type="InterPro" id="IPR029002">
    <property type="entry name" value="PLPC/GPLD1"/>
</dbReference>
<protein>
    <recommendedName>
        <fullName evidence="1">Phospholipase C/D domain-containing protein</fullName>
    </recommendedName>
</protein>
<dbReference type="Proteomes" id="UP000001542">
    <property type="component" value="Unassembled WGS sequence"/>
</dbReference>
<dbReference type="VEuPathDB" id="TrichDB:TVAG_329530"/>
<evidence type="ECO:0000313" key="3">
    <source>
        <dbReference type="Proteomes" id="UP000001542"/>
    </source>
</evidence>
<dbReference type="VEuPathDB" id="TrichDB:TVAGG3_0309490"/>
<organism evidence="2 3">
    <name type="scientific">Trichomonas vaginalis (strain ATCC PRA-98 / G3)</name>
    <dbReference type="NCBI Taxonomy" id="412133"/>
    <lineage>
        <taxon>Eukaryota</taxon>
        <taxon>Metamonada</taxon>
        <taxon>Parabasalia</taxon>
        <taxon>Trichomonadida</taxon>
        <taxon>Trichomonadidae</taxon>
        <taxon>Trichomonas</taxon>
    </lineage>
</organism>
<keyword evidence="3" id="KW-1185">Reference proteome</keyword>
<name>A2EBC1_TRIV3</name>
<evidence type="ECO:0000259" key="1">
    <source>
        <dbReference type="Pfam" id="PF00882"/>
    </source>
</evidence>
<dbReference type="KEGG" id="tva:4767997"/>
<dbReference type="Pfam" id="PF00882">
    <property type="entry name" value="Zn_dep_PLPC"/>
    <property type="match status" value="1"/>
</dbReference>
<dbReference type="EMBL" id="DS113345">
    <property type="protein sequence ID" value="EAY10066.1"/>
    <property type="molecule type" value="Genomic_DNA"/>
</dbReference>
<feature type="domain" description="Phospholipase C/D" evidence="1">
    <location>
        <begin position="35"/>
        <end position="114"/>
    </location>
</feature>
<dbReference type="OrthoDB" id="10541638at2759"/>
<proteinExistence type="predicted"/>
<dbReference type="InParanoid" id="A2EBC1"/>
<sequence length="261" mass="30074">MLIYLFFSSVNSWTPSFHQAFASYYADSHFPNITKSQRESFLLGAMYADGVDKSISHFVRPIVRELNSITNRQSNLYWFLLGIFTHISIDTFAHSGLENSFIVPRGLKHHLSELVVCSWAHRNLNTQYITLSQELKNQITGIGIGFKKSFRYMYPICYFFAKFLPAHWFLPYIHQSSCPVHNYKEADCTFRRHLDAMVKATETLISLSHDATLNEIDVKTIVLEQLNSIQCCNIDGAQNQMEPLLLNEHPFPLAPMHASYL</sequence>